<dbReference type="PROSITE" id="PS00889">
    <property type="entry name" value="CNMP_BINDING_2"/>
    <property type="match status" value="1"/>
</dbReference>
<evidence type="ECO:0000313" key="3">
    <source>
        <dbReference type="Proteomes" id="UP000265882"/>
    </source>
</evidence>
<protein>
    <submittedName>
        <fullName evidence="2">GAF domain-containing protein</fullName>
    </submittedName>
</protein>
<dbReference type="PROSITE" id="PS50042">
    <property type="entry name" value="CNMP_BINDING_3"/>
    <property type="match status" value="1"/>
</dbReference>
<organism evidence="2 3">
    <name type="scientific">Abyssobacteria bacterium (strain SURF_5)</name>
    <dbReference type="NCBI Taxonomy" id="2093360"/>
    <lineage>
        <taxon>Bacteria</taxon>
        <taxon>Pseudomonadati</taxon>
        <taxon>Candidatus Hydrogenedentota</taxon>
        <taxon>Candidatus Abyssobacteria</taxon>
    </lineage>
</organism>
<dbReference type="AlphaFoldDB" id="A0A3A4NEJ0"/>
<dbReference type="PANTHER" id="PTHR24567">
    <property type="entry name" value="CRP FAMILY TRANSCRIPTIONAL REGULATORY PROTEIN"/>
    <property type="match status" value="1"/>
</dbReference>
<reference evidence="2 3" key="1">
    <citation type="journal article" date="2017" name="ISME J.">
        <title>Energy and carbon metabolisms in a deep terrestrial subsurface fluid microbial community.</title>
        <authorList>
            <person name="Momper L."/>
            <person name="Jungbluth S.P."/>
            <person name="Lee M.D."/>
            <person name="Amend J.P."/>
        </authorList>
    </citation>
    <scope>NUCLEOTIDE SEQUENCE [LARGE SCALE GENOMIC DNA]</scope>
    <source>
        <strain evidence="2">SURF_5</strain>
    </source>
</reference>
<dbReference type="SUPFAM" id="SSF55781">
    <property type="entry name" value="GAF domain-like"/>
    <property type="match status" value="1"/>
</dbReference>
<comment type="caution">
    <text evidence="2">The sequence shown here is derived from an EMBL/GenBank/DDBJ whole genome shotgun (WGS) entry which is preliminary data.</text>
</comment>
<dbReference type="InterPro" id="IPR018490">
    <property type="entry name" value="cNMP-bd_dom_sf"/>
</dbReference>
<dbReference type="InterPro" id="IPR014710">
    <property type="entry name" value="RmlC-like_jellyroll"/>
</dbReference>
<sequence length="321" mass="34334">MLNIDELKDIPLLRGLNVDDLRALAEAAEQREFPPGTEIFSEGSQDNSLFIILSGDVRISKSTASGEEKSIALLSQGGFFGEMALFDDYFRSATATAAGHVRVLQISKDSFTKLLSTAAGGASKLLLEIMKTLAPRIRQTNLELVSLYEAGRIIGKGGEPGKILSGLLSVLHEATLCTRGAAFLINQPAARLECRAAFGYDADPSSWTEPLEGGVAGEILSAEGATVIDDYQNKPLVHEIGPIGYETSSMLAVSLRIQGQPIGMIVLSDKTGSDGKPSRFTAGDMNILAGVAAQAAGAIESARLHEEAREKEKLDRVYYRF</sequence>
<dbReference type="EMBL" id="QZKU01000092">
    <property type="protein sequence ID" value="RJP19177.1"/>
    <property type="molecule type" value="Genomic_DNA"/>
</dbReference>
<dbReference type="Gene3D" id="2.60.120.10">
    <property type="entry name" value="Jelly Rolls"/>
    <property type="match status" value="1"/>
</dbReference>
<dbReference type="CDD" id="cd00038">
    <property type="entry name" value="CAP_ED"/>
    <property type="match status" value="1"/>
</dbReference>
<evidence type="ECO:0000313" key="2">
    <source>
        <dbReference type="EMBL" id="RJP19177.1"/>
    </source>
</evidence>
<gene>
    <name evidence="2" type="ORF">C4520_13395</name>
</gene>
<dbReference type="SMART" id="SM00100">
    <property type="entry name" value="cNMP"/>
    <property type="match status" value="1"/>
</dbReference>
<evidence type="ECO:0000259" key="1">
    <source>
        <dbReference type="PROSITE" id="PS50042"/>
    </source>
</evidence>
<dbReference type="GO" id="GO:0003700">
    <property type="term" value="F:DNA-binding transcription factor activity"/>
    <property type="evidence" value="ECO:0007669"/>
    <property type="project" value="TreeGrafter"/>
</dbReference>
<dbReference type="InterPro" id="IPR029016">
    <property type="entry name" value="GAF-like_dom_sf"/>
</dbReference>
<feature type="domain" description="Cyclic nucleotide-binding" evidence="1">
    <location>
        <begin position="12"/>
        <end position="132"/>
    </location>
</feature>
<dbReference type="InterPro" id="IPR003018">
    <property type="entry name" value="GAF"/>
</dbReference>
<dbReference type="SUPFAM" id="SSF51206">
    <property type="entry name" value="cAMP-binding domain-like"/>
    <property type="match status" value="1"/>
</dbReference>
<dbReference type="InterPro" id="IPR018488">
    <property type="entry name" value="cNMP-bd_CS"/>
</dbReference>
<name>A0A3A4NEJ0_ABYX5</name>
<dbReference type="GO" id="GO:0005829">
    <property type="term" value="C:cytosol"/>
    <property type="evidence" value="ECO:0007669"/>
    <property type="project" value="TreeGrafter"/>
</dbReference>
<dbReference type="Proteomes" id="UP000265882">
    <property type="component" value="Unassembled WGS sequence"/>
</dbReference>
<accession>A0A3A4NEJ0</accession>
<proteinExistence type="predicted"/>
<dbReference type="Gene3D" id="3.30.450.40">
    <property type="match status" value="1"/>
</dbReference>
<dbReference type="SMART" id="SM00065">
    <property type="entry name" value="GAF"/>
    <property type="match status" value="1"/>
</dbReference>
<dbReference type="PANTHER" id="PTHR24567:SF74">
    <property type="entry name" value="HTH-TYPE TRANSCRIPTIONAL REGULATOR ARCR"/>
    <property type="match status" value="1"/>
</dbReference>
<dbReference type="InterPro" id="IPR000595">
    <property type="entry name" value="cNMP-bd_dom"/>
</dbReference>
<dbReference type="Pfam" id="PF00027">
    <property type="entry name" value="cNMP_binding"/>
    <property type="match status" value="1"/>
</dbReference>
<dbReference type="InterPro" id="IPR050397">
    <property type="entry name" value="Env_Response_Regulators"/>
</dbReference>
<dbReference type="Pfam" id="PF01590">
    <property type="entry name" value="GAF"/>
    <property type="match status" value="1"/>
</dbReference>